<keyword evidence="6" id="KW-0472">Membrane</keyword>
<name>A0A1H9F8W2_9PSED</name>
<evidence type="ECO:0000256" key="1">
    <source>
        <dbReference type="ARBA" id="ARBA00004442"/>
    </source>
</evidence>
<evidence type="ECO:0000313" key="11">
    <source>
        <dbReference type="Proteomes" id="UP000199221"/>
    </source>
</evidence>
<dbReference type="SUPFAM" id="SSF56954">
    <property type="entry name" value="Outer membrane efflux proteins (OEP)"/>
    <property type="match status" value="1"/>
</dbReference>
<keyword evidence="5" id="KW-0812">Transmembrane</keyword>
<dbReference type="AlphaFoldDB" id="A0A1H9F8W2"/>
<dbReference type="NCBIfam" id="TIGR01844">
    <property type="entry name" value="type_I_sec_TolC"/>
    <property type="match status" value="1"/>
</dbReference>
<evidence type="ECO:0000256" key="9">
    <source>
        <dbReference type="SAM" id="SignalP"/>
    </source>
</evidence>
<evidence type="ECO:0000256" key="2">
    <source>
        <dbReference type="ARBA" id="ARBA00007613"/>
    </source>
</evidence>
<dbReference type="PANTHER" id="PTHR30026:SF20">
    <property type="entry name" value="OUTER MEMBRANE PROTEIN TOLC"/>
    <property type="match status" value="1"/>
</dbReference>
<reference evidence="10 11" key="1">
    <citation type="submission" date="2016-10" db="EMBL/GenBank/DDBJ databases">
        <authorList>
            <person name="de Groot N.N."/>
        </authorList>
    </citation>
    <scope>NUCLEOTIDE SEQUENCE [LARGE SCALE GENOMIC DNA]</scope>
    <source>
        <strain evidence="10 11">LMG 27941</strain>
    </source>
</reference>
<dbReference type="Pfam" id="PF02321">
    <property type="entry name" value="OEP"/>
    <property type="match status" value="2"/>
</dbReference>
<feature type="signal peptide" evidence="9">
    <location>
        <begin position="1"/>
        <end position="20"/>
    </location>
</feature>
<dbReference type="PANTHER" id="PTHR30026">
    <property type="entry name" value="OUTER MEMBRANE PROTEIN TOLC"/>
    <property type="match status" value="1"/>
</dbReference>
<dbReference type="GO" id="GO:0015288">
    <property type="term" value="F:porin activity"/>
    <property type="evidence" value="ECO:0007669"/>
    <property type="project" value="TreeGrafter"/>
</dbReference>
<evidence type="ECO:0000256" key="7">
    <source>
        <dbReference type="ARBA" id="ARBA00023237"/>
    </source>
</evidence>
<proteinExistence type="inferred from homology"/>
<dbReference type="EMBL" id="FOEQ01000002">
    <property type="protein sequence ID" value="SEQ34390.1"/>
    <property type="molecule type" value="Genomic_DNA"/>
</dbReference>
<protein>
    <submittedName>
        <fullName evidence="10">Outer membrane protein</fullName>
    </submittedName>
</protein>
<feature type="coiled-coil region" evidence="8">
    <location>
        <begin position="106"/>
        <end position="165"/>
    </location>
</feature>
<keyword evidence="9" id="KW-0732">Signal</keyword>
<dbReference type="GO" id="GO:0015562">
    <property type="term" value="F:efflux transmembrane transporter activity"/>
    <property type="evidence" value="ECO:0007669"/>
    <property type="project" value="InterPro"/>
</dbReference>
<dbReference type="GO" id="GO:0009279">
    <property type="term" value="C:cell outer membrane"/>
    <property type="evidence" value="ECO:0007669"/>
    <property type="project" value="UniProtKB-SubCell"/>
</dbReference>
<keyword evidence="7" id="KW-0998">Cell outer membrane</keyword>
<keyword evidence="3" id="KW-0813">Transport</keyword>
<comment type="similarity">
    <text evidence="2">Belongs to the outer membrane factor (OMF) (TC 1.B.17) family.</text>
</comment>
<sequence length="455" mass="50553">MLRKTLLPLLLLAPLAQAVAAERATLMSVYAQVVEHNSDMAAARENYLARREAVPLARARLLPQVALDAEAGDVRSDRRQVEQRSGSLYRLSLDQPLFDLSRWFDYKAAQSENEQAELDFSAFQQQLILDTASSYFDTLLAEDNLATAKAELRAFDRQLQQTRLSYDAGLSDQNDMLSAQASFDRASANLIDSQRRSEDAYQALMRLTGQAQPALAGIRHSLPVQAPVPERAEAWVEQAMAQNLRLRASQAAVSQAGQTLRSSKADHLPTFNLAVGYAEGDSDLMDSSAHFGQRSGNQRDSSVMVQMKLPLFSGGGTSARVRQATHELARTEYGRTSLEREVLEGSRNAFRAVVSDVEQVRARRQSIISSQGSLRATEAGYEVGSRNIVDILDAQRDLYNAVRDYNVSRYAYIVDSLRLKQQAGSLSPEDLRELAGYLKLDYEPERDFLPSDLRG</sequence>
<evidence type="ECO:0000256" key="4">
    <source>
        <dbReference type="ARBA" id="ARBA00022452"/>
    </source>
</evidence>
<gene>
    <name evidence="10" type="ORF">SAMN05216230_102475</name>
</gene>
<dbReference type="InterPro" id="IPR010130">
    <property type="entry name" value="T1SS_OMP_TolC"/>
</dbReference>
<evidence type="ECO:0000256" key="3">
    <source>
        <dbReference type="ARBA" id="ARBA00022448"/>
    </source>
</evidence>
<organism evidence="10 11">
    <name type="scientific">Pseudomonas soli</name>
    <dbReference type="NCBI Taxonomy" id="1306993"/>
    <lineage>
        <taxon>Bacteria</taxon>
        <taxon>Pseudomonadati</taxon>
        <taxon>Pseudomonadota</taxon>
        <taxon>Gammaproteobacteria</taxon>
        <taxon>Pseudomonadales</taxon>
        <taxon>Pseudomonadaceae</taxon>
        <taxon>Pseudomonas</taxon>
    </lineage>
</organism>
<comment type="subcellular location">
    <subcellularLocation>
        <location evidence="1">Cell outer membrane</location>
    </subcellularLocation>
</comment>
<keyword evidence="8" id="KW-0175">Coiled coil</keyword>
<evidence type="ECO:0000256" key="6">
    <source>
        <dbReference type="ARBA" id="ARBA00023136"/>
    </source>
</evidence>
<evidence type="ECO:0000313" key="10">
    <source>
        <dbReference type="EMBL" id="SEQ34390.1"/>
    </source>
</evidence>
<dbReference type="RefSeq" id="WP_094010619.1">
    <property type="nucleotide sequence ID" value="NZ_CATKPM010000066.1"/>
</dbReference>
<dbReference type="GO" id="GO:1990281">
    <property type="term" value="C:efflux pump complex"/>
    <property type="evidence" value="ECO:0007669"/>
    <property type="project" value="TreeGrafter"/>
</dbReference>
<dbReference type="Gene3D" id="1.20.1600.10">
    <property type="entry name" value="Outer membrane efflux proteins (OEP)"/>
    <property type="match status" value="1"/>
</dbReference>
<keyword evidence="4" id="KW-1134">Transmembrane beta strand</keyword>
<feature type="chain" id="PRO_5011640338" evidence="9">
    <location>
        <begin position="21"/>
        <end position="455"/>
    </location>
</feature>
<dbReference type="InterPro" id="IPR051906">
    <property type="entry name" value="TolC-like"/>
</dbReference>
<evidence type="ECO:0000256" key="8">
    <source>
        <dbReference type="SAM" id="Coils"/>
    </source>
</evidence>
<evidence type="ECO:0000256" key="5">
    <source>
        <dbReference type="ARBA" id="ARBA00022692"/>
    </source>
</evidence>
<dbReference type="Proteomes" id="UP000199221">
    <property type="component" value="Unassembled WGS sequence"/>
</dbReference>
<dbReference type="InterPro" id="IPR003423">
    <property type="entry name" value="OMP_efflux"/>
</dbReference>
<accession>A0A1H9F8W2</accession>